<evidence type="ECO:0000256" key="3">
    <source>
        <dbReference type="ARBA" id="ARBA00022989"/>
    </source>
</evidence>
<dbReference type="InterPro" id="IPR019820">
    <property type="entry name" value="Sec-indep_translocase_CS"/>
</dbReference>
<keyword evidence="5" id="KW-1003">Cell membrane</keyword>
<dbReference type="NCBIfam" id="TIGR00945">
    <property type="entry name" value="tatC"/>
    <property type="match status" value="1"/>
</dbReference>
<feature type="transmembrane region" description="Helical" evidence="5">
    <location>
        <begin position="80"/>
        <end position="101"/>
    </location>
</feature>
<keyword evidence="5" id="KW-0811">Translocation</keyword>
<keyword evidence="5" id="KW-0653">Protein transport</keyword>
<evidence type="ECO:0000256" key="2">
    <source>
        <dbReference type="ARBA" id="ARBA00022692"/>
    </source>
</evidence>
<feature type="transmembrane region" description="Helical" evidence="5">
    <location>
        <begin position="160"/>
        <end position="182"/>
    </location>
</feature>
<dbReference type="EMBL" id="JBHLVF010000033">
    <property type="protein sequence ID" value="MFC0393422.1"/>
    <property type="molecule type" value="Genomic_DNA"/>
</dbReference>
<comment type="similarity">
    <text evidence="5">Belongs to the TatC family.</text>
</comment>
<keyword evidence="4 5" id="KW-0472">Membrane</keyword>
<keyword evidence="3 5" id="KW-1133">Transmembrane helix</keyword>
<dbReference type="Pfam" id="PF00902">
    <property type="entry name" value="TatC"/>
    <property type="match status" value="1"/>
</dbReference>
<feature type="transmembrane region" description="Helical" evidence="5">
    <location>
        <begin position="29"/>
        <end position="47"/>
    </location>
</feature>
<gene>
    <name evidence="5 6" type="primary">tatC</name>
    <name evidence="6" type="ORF">ACFFJ8_18845</name>
</gene>
<comment type="subunit">
    <text evidence="5">Forms a complex with TatA.</text>
</comment>
<dbReference type="PROSITE" id="PS01218">
    <property type="entry name" value="TATC"/>
    <property type="match status" value="1"/>
</dbReference>
<reference evidence="6 7" key="1">
    <citation type="submission" date="2024-09" db="EMBL/GenBank/DDBJ databases">
        <authorList>
            <person name="Sun Q."/>
            <person name="Mori K."/>
        </authorList>
    </citation>
    <scope>NUCLEOTIDE SEQUENCE [LARGE SCALE GENOMIC DNA]</scope>
    <source>
        <strain evidence="6 7">CCM 4839</strain>
    </source>
</reference>
<keyword evidence="5" id="KW-0813">Transport</keyword>
<evidence type="ECO:0000256" key="5">
    <source>
        <dbReference type="HAMAP-Rule" id="MF_00902"/>
    </source>
</evidence>
<comment type="subcellular location">
    <subcellularLocation>
        <location evidence="5">Cell membrane</location>
        <topology evidence="5">Multi-pass membrane protein</topology>
    </subcellularLocation>
    <subcellularLocation>
        <location evidence="1">Membrane</location>
        <topology evidence="1">Multi-pass membrane protein</topology>
    </subcellularLocation>
</comment>
<comment type="caution">
    <text evidence="6">The sequence shown here is derived from an EMBL/GenBank/DDBJ whole genome shotgun (WGS) entry which is preliminary data.</text>
</comment>
<dbReference type="Proteomes" id="UP001589818">
    <property type="component" value="Unassembled WGS sequence"/>
</dbReference>
<feature type="transmembrane region" description="Helical" evidence="5">
    <location>
        <begin position="202"/>
        <end position="220"/>
    </location>
</feature>
<keyword evidence="2 5" id="KW-0812">Transmembrane</keyword>
<evidence type="ECO:0000313" key="7">
    <source>
        <dbReference type="Proteomes" id="UP001589818"/>
    </source>
</evidence>
<accession>A0ABV6JCD5</accession>
<evidence type="ECO:0000256" key="1">
    <source>
        <dbReference type="ARBA" id="ARBA00004141"/>
    </source>
</evidence>
<dbReference type="PRINTS" id="PR01840">
    <property type="entry name" value="TATCFAMILY"/>
</dbReference>
<dbReference type="InterPro" id="IPR002033">
    <property type="entry name" value="TatC"/>
</dbReference>
<sequence>MSESEEKSSSREELAMTLFEHVGEFRRRLIWILVVLVLGMIVGLVLADPAYEYLMKQEPVAGLPLHAFSLWDGISMYMKFALVIALVLVIPVAFYQMWAFVKPALRVKEQRAALGFVPLALVLFLLGLAFSYFVVFPMAFNFTTDVAKHLDLEETYGITQYFAFMFNILIPISLLFELPIVIMFLTKLRILTPMRLRKMRRIAYLILIIVGTMITPPDFISDILVAVPLILLYEVSVLMSGIVYRKQLKADAAWEEEYAKGSI</sequence>
<comment type="function">
    <text evidence="5">Part of the twin-arginine translocation (Tat) system that transports large folded proteins containing a characteristic twin-arginine motif in their signal peptide across membranes.</text>
</comment>
<evidence type="ECO:0000256" key="4">
    <source>
        <dbReference type="ARBA" id="ARBA00023136"/>
    </source>
</evidence>
<dbReference type="PANTHER" id="PTHR30371">
    <property type="entry name" value="SEC-INDEPENDENT PROTEIN TRANSLOCASE PROTEIN TATC"/>
    <property type="match status" value="1"/>
</dbReference>
<evidence type="ECO:0000313" key="6">
    <source>
        <dbReference type="EMBL" id="MFC0393422.1"/>
    </source>
</evidence>
<name>A0ABV6JCD5_9BACL</name>
<dbReference type="HAMAP" id="MF_00902">
    <property type="entry name" value="TatC"/>
    <property type="match status" value="1"/>
</dbReference>
<feature type="transmembrane region" description="Helical" evidence="5">
    <location>
        <begin position="226"/>
        <end position="244"/>
    </location>
</feature>
<dbReference type="PANTHER" id="PTHR30371:SF0">
    <property type="entry name" value="SEC-INDEPENDENT PROTEIN TRANSLOCASE PROTEIN TATC, CHLOROPLASTIC-RELATED"/>
    <property type="match status" value="1"/>
</dbReference>
<feature type="transmembrane region" description="Helical" evidence="5">
    <location>
        <begin position="113"/>
        <end position="140"/>
    </location>
</feature>
<proteinExistence type="inferred from homology"/>
<dbReference type="RefSeq" id="WP_204821516.1">
    <property type="nucleotide sequence ID" value="NZ_JANHOF010000014.1"/>
</dbReference>
<keyword evidence="7" id="KW-1185">Reference proteome</keyword>
<organism evidence="6 7">
    <name type="scientific">Paenibacillus mendelii</name>
    <dbReference type="NCBI Taxonomy" id="206163"/>
    <lineage>
        <taxon>Bacteria</taxon>
        <taxon>Bacillati</taxon>
        <taxon>Bacillota</taxon>
        <taxon>Bacilli</taxon>
        <taxon>Bacillales</taxon>
        <taxon>Paenibacillaceae</taxon>
        <taxon>Paenibacillus</taxon>
    </lineage>
</organism>
<protein>
    <recommendedName>
        <fullName evidence="5">Sec-independent protein translocase protein TatC</fullName>
    </recommendedName>
</protein>